<reference evidence="2" key="3">
    <citation type="submission" date="2015-04" db="UniProtKB">
        <authorList>
            <consortium name="EnsemblPlants"/>
        </authorList>
    </citation>
    <scope>IDENTIFICATION</scope>
    <source>
        <strain evidence="2">cv. Jemalong A17</strain>
    </source>
</reference>
<reference evidence="1 3" key="2">
    <citation type="journal article" date="2014" name="BMC Genomics">
        <title>An improved genome release (version Mt4.0) for the model legume Medicago truncatula.</title>
        <authorList>
            <person name="Tang H."/>
            <person name="Krishnakumar V."/>
            <person name="Bidwell S."/>
            <person name="Rosen B."/>
            <person name="Chan A."/>
            <person name="Zhou S."/>
            <person name="Gentzbittel L."/>
            <person name="Childs K.L."/>
            <person name="Yandell M."/>
            <person name="Gundlach H."/>
            <person name="Mayer K.F."/>
            <person name="Schwartz D.C."/>
            <person name="Town C.D."/>
        </authorList>
    </citation>
    <scope>GENOME REANNOTATION</scope>
    <source>
        <strain evidence="1">A17</strain>
        <strain evidence="2 3">cv. Jemalong A17</strain>
    </source>
</reference>
<dbReference type="STRING" id="3880.A0A072TVW7"/>
<dbReference type="EnsemblPlants" id="KEH21013">
    <property type="protein sequence ID" value="KEH21013"/>
    <property type="gene ID" value="MTR_8g096720"/>
</dbReference>
<name>A0A072TVW7_MEDTR</name>
<organism evidence="1 3">
    <name type="scientific">Medicago truncatula</name>
    <name type="common">Barrel medic</name>
    <name type="synonym">Medicago tribuloides</name>
    <dbReference type="NCBI Taxonomy" id="3880"/>
    <lineage>
        <taxon>Eukaryota</taxon>
        <taxon>Viridiplantae</taxon>
        <taxon>Streptophyta</taxon>
        <taxon>Embryophyta</taxon>
        <taxon>Tracheophyta</taxon>
        <taxon>Spermatophyta</taxon>
        <taxon>Magnoliopsida</taxon>
        <taxon>eudicotyledons</taxon>
        <taxon>Gunneridae</taxon>
        <taxon>Pentapetalae</taxon>
        <taxon>rosids</taxon>
        <taxon>fabids</taxon>
        <taxon>Fabales</taxon>
        <taxon>Fabaceae</taxon>
        <taxon>Papilionoideae</taxon>
        <taxon>50 kb inversion clade</taxon>
        <taxon>NPAAA clade</taxon>
        <taxon>Hologalegina</taxon>
        <taxon>IRL clade</taxon>
        <taxon>Trifolieae</taxon>
        <taxon>Medicago</taxon>
    </lineage>
</organism>
<sequence length="240" mass="27955">MNDPWVRGVQGSWIQSPQSHGVHSLSVSDLIDDENRVWDIDKIESLFRDDENQAILDTPLFMEVHNDRITWMMERNGRYTVRIGYKLAMKELLHKGVFRHDMYNVSRDVAGRVALLLWQIWVARNDVIWNDAHHTSTSIGRTTLDAWQQWQEVHKQPSPPVVQHGHNRVQGNNSVWEKPSETWLKCNVDAAFHERNHITTFACSRQFIRAQTKWQRANITVLEGEAVAVLEALRFADANR</sequence>
<reference evidence="1 3" key="1">
    <citation type="journal article" date="2011" name="Nature">
        <title>The Medicago genome provides insight into the evolution of rhizobial symbioses.</title>
        <authorList>
            <person name="Young N.D."/>
            <person name="Debelle F."/>
            <person name="Oldroyd G.E."/>
            <person name="Geurts R."/>
            <person name="Cannon S.B."/>
            <person name="Udvardi M.K."/>
            <person name="Benedito V.A."/>
            <person name="Mayer K.F."/>
            <person name="Gouzy J."/>
            <person name="Schoof H."/>
            <person name="Van de Peer Y."/>
            <person name="Proost S."/>
            <person name="Cook D.R."/>
            <person name="Meyers B.C."/>
            <person name="Spannagl M."/>
            <person name="Cheung F."/>
            <person name="De Mita S."/>
            <person name="Krishnakumar V."/>
            <person name="Gundlach H."/>
            <person name="Zhou S."/>
            <person name="Mudge J."/>
            <person name="Bharti A.K."/>
            <person name="Murray J.D."/>
            <person name="Naoumkina M.A."/>
            <person name="Rosen B."/>
            <person name="Silverstein K.A."/>
            <person name="Tang H."/>
            <person name="Rombauts S."/>
            <person name="Zhao P.X."/>
            <person name="Zhou P."/>
            <person name="Barbe V."/>
            <person name="Bardou P."/>
            <person name="Bechner M."/>
            <person name="Bellec A."/>
            <person name="Berger A."/>
            <person name="Berges H."/>
            <person name="Bidwell S."/>
            <person name="Bisseling T."/>
            <person name="Choisne N."/>
            <person name="Couloux A."/>
            <person name="Denny R."/>
            <person name="Deshpande S."/>
            <person name="Dai X."/>
            <person name="Doyle J.J."/>
            <person name="Dudez A.M."/>
            <person name="Farmer A.D."/>
            <person name="Fouteau S."/>
            <person name="Franken C."/>
            <person name="Gibelin C."/>
            <person name="Gish J."/>
            <person name="Goldstein S."/>
            <person name="Gonzalez A.J."/>
            <person name="Green P.J."/>
            <person name="Hallab A."/>
            <person name="Hartog M."/>
            <person name="Hua A."/>
            <person name="Humphray S.J."/>
            <person name="Jeong D.H."/>
            <person name="Jing Y."/>
            <person name="Jocker A."/>
            <person name="Kenton S.M."/>
            <person name="Kim D.J."/>
            <person name="Klee K."/>
            <person name="Lai H."/>
            <person name="Lang C."/>
            <person name="Lin S."/>
            <person name="Macmil S.L."/>
            <person name="Magdelenat G."/>
            <person name="Matthews L."/>
            <person name="McCorrison J."/>
            <person name="Monaghan E.L."/>
            <person name="Mun J.H."/>
            <person name="Najar F.Z."/>
            <person name="Nicholson C."/>
            <person name="Noirot C."/>
            <person name="O'Bleness M."/>
            <person name="Paule C.R."/>
            <person name="Poulain J."/>
            <person name="Prion F."/>
            <person name="Qin B."/>
            <person name="Qu C."/>
            <person name="Retzel E.F."/>
            <person name="Riddle C."/>
            <person name="Sallet E."/>
            <person name="Samain S."/>
            <person name="Samson N."/>
            <person name="Sanders I."/>
            <person name="Saurat O."/>
            <person name="Scarpelli C."/>
            <person name="Schiex T."/>
            <person name="Segurens B."/>
            <person name="Severin A.J."/>
            <person name="Sherrier D.J."/>
            <person name="Shi R."/>
            <person name="Sims S."/>
            <person name="Singer S.R."/>
            <person name="Sinharoy S."/>
            <person name="Sterck L."/>
            <person name="Viollet A."/>
            <person name="Wang B.B."/>
            <person name="Wang K."/>
            <person name="Wang M."/>
            <person name="Wang X."/>
            <person name="Warfsmann J."/>
            <person name="Weissenbach J."/>
            <person name="White D.D."/>
            <person name="White J.D."/>
            <person name="Wiley G.B."/>
            <person name="Wincker P."/>
            <person name="Xing Y."/>
            <person name="Yang L."/>
            <person name="Yao Z."/>
            <person name="Ying F."/>
            <person name="Zhai J."/>
            <person name="Zhou L."/>
            <person name="Zuber A."/>
            <person name="Denarie J."/>
            <person name="Dixon R.A."/>
            <person name="May G.D."/>
            <person name="Schwartz D.C."/>
            <person name="Rogers J."/>
            <person name="Quetier F."/>
            <person name="Town C.D."/>
            <person name="Roe B.A."/>
        </authorList>
    </citation>
    <scope>NUCLEOTIDE SEQUENCE [LARGE SCALE GENOMIC DNA]</scope>
    <source>
        <strain evidence="1">A17</strain>
        <strain evidence="2 3">cv. Jemalong A17</strain>
    </source>
</reference>
<dbReference type="HOGENOM" id="CLU_1157909_0_0_1"/>
<proteinExistence type="predicted"/>
<evidence type="ECO:0000313" key="3">
    <source>
        <dbReference type="Proteomes" id="UP000002051"/>
    </source>
</evidence>
<evidence type="ECO:0000313" key="2">
    <source>
        <dbReference type="EnsemblPlants" id="KEH21013"/>
    </source>
</evidence>
<keyword evidence="3" id="KW-1185">Reference proteome</keyword>
<accession>A0A072TVW7</accession>
<evidence type="ECO:0008006" key="4">
    <source>
        <dbReference type="Google" id="ProtNLM"/>
    </source>
</evidence>
<dbReference type="AlphaFoldDB" id="A0A072TVW7"/>
<dbReference type="Proteomes" id="UP000002051">
    <property type="component" value="Chromosome 8"/>
</dbReference>
<gene>
    <name evidence="1" type="ordered locus">MTR_8g096720</name>
</gene>
<dbReference type="EMBL" id="CM001224">
    <property type="protein sequence ID" value="KEH21013.1"/>
    <property type="molecule type" value="Genomic_DNA"/>
</dbReference>
<evidence type="ECO:0000313" key="1">
    <source>
        <dbReference type="EMBL" id="KEH21013.1"/>
    </source>
</evidence>
<protein>
    <recommendedName>
        <fullName evidence="4">RNase H type-1 domain-containing protein</fullName>
    </recommendedName>
</protein>